<protein>
    <recommendedName>
        <fullName evidence="4">NAD(P)-binding protein</fullName>
    </recommendedName>
</protein>
<dbReference type="SUPFAM" id="SSF51735">
    <property type="entry name" value="NAD(P)-binding Rossmann-fold domains"/>
    <property type="match status" value="1"/>
</dbReference>
<sequence>MANIQFFDSPTIHDLLINLSQEEAIGFRDIVEKTFEDVSVGGERQYQPMPSVSNRANGQNTLFRPFTSDSSVGTKITVHAAPNPDGTKEPLHGTIILTDGIGIPTAVLGSEEITGYRTSMNVMVPFSWRKHVNNIVIFGGGLQALWHTRLILTLRGEEVNKITYVNTSKDRVDNLITTINKEKQDRWSTNASFHFLHTTSSNYQGDLEAFLKTADAVFCTTPSKKPLIPARYLTQGRIRQPFISAIGSWLPEMWELDHGLLHHAISAGDGYNPVSGESRGVVLTDDRDFALQNCGELVSSGIAAQDVVELGEIISLQKDKSSRQRIEQTNRFISEGFVAYKSIGVSLTDLTVSNGILELLKNKRKEHL</sequence>
<dbReference type="Gene3D" id="3.40.50.720">
    <property type="entry name" value="NAD(P)-binding Rossmann-like Domain"/>
    <property type="match status" value="1"/>
</dbReference>
<evidence type="ECO:0000313" key="3">
    <source>
        <dbReference type="Proteomes" id="UP000654913"/>
    </source>
</evidence>
<dbReference type="InterPro" id="IPR023401">
    <property type="entry name" value="ODC_N"/>
</dbReference>
<reference evidence="2" key="1">
    <citation type="submission" date="2021-01" db="EMBL/GenBank/DDBJ databases">
        <authorList>
            <consortium name="Aspergillus puulaauensis MK2 genome sequencing consortium"/>
            <person name="Kazuki M."/>
            <person name="Futagami T."/>
        </authorList>
    </citation>
    <scope>NUCLEOTIDE SEQUENCE</scope>
    <source>
        <strain evidence="2">MK2</strain>
    </source>
</reference>
<dbReference type="Gene3D" id="3.30.1780.10">
    <property type="entry name" value="ornithine cyclodeaminase, domain 1"/>
    <property type="match status" value="1"/>
</dbReference>
<proteinExistence type="inferred from homology"/>
<gene>
    <name evidence="2" type="ORF">APUU_10224S</name>
</gene>
<dbReference type="InterPro" id="IPR003462">
    <property type="entry name" value="ODC_Mu_crystall"/>
</dbReference>
<name>A0A7R8AFX4_9EURO</name>
<dbReference type="InterPro" id="IPR036291">
    <property type="entry name" value="NAD(P)-bd_dom_sf"/>
</dbReference>
<evidence type="ECO:0000256" key="1">
    <source>
        <dbReference type="ARBA" id="ARBA00008903"/>
    </source>
</evidence>
<evidence type="ECO:0008006" key="4">
    <source>
        <dbReference type="Google" id="ProtNLM"/>
    </source>
</evidence>
<dbReference type="GO" id="GO:0005737">
    <property type="term" value="C:cytoplasm"/>
    <property type="evidence" value="ECO:0007669"/>
    <property type="project" value="TreeGrafter"/>
</dbReference>
<dbReference type="AlphaFoldDB" id="A0A7R8AFX4"/>
<accession>A0A7R8AFX4</accession>
<dbReference type="RefSeq" id="XP_041549590.1">
    <property type="nucleotide sequence ID" value="XM_041698419.1"/>
</dbReference>
<organism evidence="2 3">
    <name type="scientific">Aspergillus puulaauensis</name>
    <dbReference type="NCBI Taxonomy" id="1220207"/>
    <lineage>
        <taxon>Eukaryota</taxon>
        <taxon>Fungi</taxon>
        <taxon>Dikarya</taxon>
        <taxon>Ascomycota</taxon>
        <taxon>Pezizomycotina</taxon>
        <taxon>Eurotiomycetes</taxon>
        <taxon>Eurotiomycetidae</taxon>
        <taxon>Eurotiales</taxon>
        <taxon>Aspergillaceae</taxon>
        <taxon>Aspergillus</taxon>
    </lineage>
</organism>
<keyword evidence="3" id="KW-1185">Reference proteome</keyword>
<dbReference type="Proteomes" id="UP000654913">
    <property type="component" value="Chromosome 1"/>
</dbReference>
<dbReference type="PANTHER" id="PTHR13812">
    <property type="entry name" value="KETIMINE REDUCTASE MU-CRYSTALLIN"/>
    <property type="match status" value="1"/>
</dbReference>
<evidence type="ECO:0000313" key="2">
    <source>
        <dbReference type="EMBL" id="BCS17396.1"/>
    </source>
</evidence>
<reference evidence="2" key="2">
    <citation type="submission" date="2021-02" db="EMBL/GenBank/DDBJ databases">
        <title>Aspergillus puulaauensis MK2 genome sequence.</title>
        <authorList>
            <person name="Futagami T."/>
            <person name="Mori K."/>
            <person name="Kadooka C."/>
            <person name="Tanaka T."/>
        </authorList>
    </citation>
    <scope>NUCLEOTIDE SEQUENCE</scope>
    <source>
        <strain evidence="2">MK2</strain>
    </source>
</reference>
<comment type="similarity">
    <text evidence="1">Belongs to the ornithine cyclodeaminase/mu-crystallin family.</text>
</comment>
<dbReference type="PANTHER" id="PTHR13812:SF19">
    <property type="entry name" value="KETIMINE REDUCTASE MU-CRYSTALLIN"/>
    <property type="match status" value="1"/>
</dbReference>
<dbReference type="OrthoDB" id="41492at2759"/>
<dbReference type="Pfam" id="PF02423">
    <property type="entry name" value="OCD_Mu_crystall"/>
    <property type="match status" value="1"/>
</dbReference>
<dbReference type="EMBL" id="AP024443">
    <property type="protein sequence ID" value="BCS17396.1"/>
    <property type="molecule type" value="Genomic_DNA"/>
</dbReference>
<dbReference type="KEGG" id="apuu:APUU_10224S"/>
<dbReference type="GeneID" id="64967401"/>